<gene>
    <name evidence="16" type="primary">ribF</name>
    <name evidence="16" type="ORF">ACFS5P_17820</name>
</gene>
<dbReference type="InterPro" id="IPR002606">
    <property type="entry name" value="Riboflavin_kinase_bac"/>
</dbReference>
<dbReference type="EC" id="2.7.7.2" evidence="14"/>
<dbReference type="InterPro" id="IPR023468">
    <property type="entry name" value="Riboflavin_kinase"/>
</dbReference>
<keyword evidence="4 14" id="KW-0288">FMN</keyword>
<dbReference type="Gene3D" id="2.40.30.30">
    <property type="entry name" value="Riboflavin kinase-like"/>
    <property type="match status" value="1"/>
</dbReference>
<dbReference type="RefSeq" id="WP_204729965.1">
    <property type="nucleotide sequence ID" value="NZ_JAFBDK010000012.1"/>
</dbReference>
<dbReference type="PIRSF" id="PIRSF004491">
    <property type="entry name" value="FAD_Synth"/>
    <property type="match status" value="1"/>
</dbReference>
<dbReference type="InterPro" id="IPR014729">
    <property type="entry name" value="Rossmann-like_a/b/a_fold"/>
</dbReference>
<dbReference type="SUPFAM" id="SSF82114">
    <property type="entry name" value="Riboflavin kinase-like"/>
    <property type="match status" value="1"/>
</dbReference>
<sequence>MKVYTLHHPHQFNKDDFPPLSIALGFFDGVHKGHQKVIQTAKEYADTHGVKSAVMTFDPHPSVVLSSKKKSVEYLSSVDQKISKIDQMGIDYVLIVRFTSAFASLEPQEFVDQYLIGLNAVHITAGFDYTYGKFGRGKMETLPFHARGIFTSTIVEKQVDHDEKISSTRIRELLAHGDVEIASHLLGSFYETEGLVIHGEKRGRKIGFPTANIETLNGLLIPSTGVYAVRMKIQNTWYDGICNVGYKPTFNDPDQAALSVEVHLFNYSESIYGEKVNVQWLKRIRSEKKFNGIDELIAQIEKDKDEAIHILSDQR</sequence>
<reference evidence="17" key="1">
    <citation type="journal article" date="2019" name="Int. J. Syst. Evol. Microbiol.">
        <title>The Global Catalogue of Microorganisms (GCM) 10K type strain sequencing project: providing services to taxonomists for standard genome sequencing and annotation.</title>
        <authorList>
            <consortium name="The Broad Institute Genomics Platform"/>
            <consortium name="The Broad Institute Genome Sequencing Center for Infectious Disease"/>
            <person name="Wu L."/>
            <person name="Ma J."/>
        </authorList>
    </citation>
    <scope>NUCLEOTIDE SEQUENCE [LARGE SCALE GENOMIC DNA]</scope>
    <source>
        <strain evidence="17">KCTC 13528</strain>
    </source>
</reference>
<dbReference type="NCBIfam" id="TIGR00125">
    <property type="entry name" value="cyt_tran_rel"/>
    <property type="match status" value="1"/>
</dbReference>
<protein>
    <recommendedName>
        <fullName evidence="14">Riboflavin biosynthesis protein</fullName>
    </recommendedName>
    <domain>
        <recommendedName>
            <fullName evidence="14">Riboflavin kinase</fullName>
            <ecNumber evidence="14">2.7.1.26</ecNumber>
        </recommendedName>
        <alternativeName>
            <fullName evidence="14">Flavokinase</fullName>
        </alternativeName>
    </domain>
    <domain>
        <recommendedName>
            <fullName evidence="14">FMN adenylyltransferase</fullName>
            <ecNumber evidence="14">2.7.7.2</ecNumber>
        </recommendedName>
        <alternativeName>
            <fullName evidence="14">FAD pyrophosphorylase</fullName>
        </alternativeName>
        <alternativeName>
            <fullName evidence="14">FAD synthase</fullName>
        </alternativeName>
    </domain>
</protein>
<evidence type="ECO:0000256" key="8">
    <source>
        <dbReference type="ARBA" id="ARBA00022777"/>
    </source>
</evidence>
<dbReference type="EC" id="2.7.1.26" evidence="14"/>
<keyword evidence="11" id="KW-0511">Multifunctional enzyme</keyword>
<dbReference type="NCBIfam" id="NF004161">
    <property type="entry name" value="PRK05627.1-4"/>
    <property type="match status" value="1"/>
</dbReference>
<dbReference type="GO" id="GO:0008531">
    <property type="term" value="F:riboflavin kinase activity"/>
    <property type="evidence" value="ECO:0007669"/>
    <property type="project" value="UniProtKB-EC"/>
</dbReference>
<proteinExistence type="inferred from homology"/>
<evidence type="ECO:0000256" key="7">
    <source>
        <dbReference type="ARBA" id="ARBA00022741"/>
    </source>
</evidence>
<dbReference type="InterPro" id="IPR015865">
    <property type="entry name" value="Riboflavin_kinase_bac/euk"/>
</dbReference>
<evidence type="ECO:0000256" key="14">
    <source>
        <dbReference type="PIRNR" id="PIRNR004491"/>
    </source>
</evidence>
<evidence type="ECO:0000256" key="12">
    <source>
        <dbReference type="ARBA" id="ARBA00047880"/>
    </source>
</evidence>
<keyword evidence="10 14" id="KW-0067">ATP-binding</keyword>
<keyword evidence="9 14" id="KW-0274">FAD</keyword>
<dbReference type="Proteomes" id="UP001597561">
    <property type="component" value="Unassembled WGS sequence"/>
</dbReference>
<comment type="caution">
    <text evidence="16">The sequence shown here is derived from an EMBL/GenBank/DDBJ whole genome shotgun (WGS) entry which is preliminary data.</text>
</comment>
<evidence type="ECO:0000313" key="17">
    <source>
        <dbReference type="Proteomes" id="UP001597561"/>
    </source>
</evidence>
<dbReference type="SUPFAM" id="SSF52374">
    <property type="entry name" value="Nucleotidylyl transferase"/>
    <property type="match status" value="1"/>
</dbReference>
<dbReference type="InterPro" id="IPR015864">
    <property type="entry name" value="FAD_synthase"/>
</dbReference>
<dbReference type="Pfam" id="PF01687">
    <property type="entry name" value="Flavokinase"/>
    <property type="match status" value="1"/>
</dbReference>
<evidence type="ECO:0000256" key="2">
    <source>
        <dbReference type="ARBA" id="ARBA00005201"/>
    </source>
</evidence>
<keyword evidence="8 14" id="KW-0418">Kinase</keyword>
<evidence type="ECO:0000256" key="6">
    <source>
        <dbReference type="ARBA" id="ARBA00022695"/>
    </source>
</evidence>
<comment type="pathway">
    <text evidence="1 14">Cofactor biosynthesis; FAD biosynthesis; FAD from FMN: step 1/1.</text>
</comment>
<evidence type="ECO:0000256" key="4">
    <source>
        <dbReference type="ARBA" id="ARBA00022643"/>
    </source>
</evidence>
<dbReference type="NCBIfam" id="NF004160">
    <property type="entry name" value="PRK05627.1-3"/>
    <property type="match status" value="1"/>
</dbReference>
<evidence type="ECO:0000256" key="3">
    <source>
        <dbReference type="ARBA" id="ARBA00022630"/>
    </source>
</evidence>
<dbReference type="GO" id="GO:0003919">
    <property type="term" value="F:FMN adenylyltransferase activity"/>
    <property type="evidence" value="ECO:0007669"/>
    <property type="project" value="UniProtKB-EC"/>
</dbReference>
<comment type="catalytic activity">
    <reaction evidence="12 14">
        <text>riboflavin + ATP = FMN + ADP + H(+)</text>
        <dbReference type="Rhea" id="RHEA:14357"/>
        <dbReference type="ChEBI" id="CHEBI:15378"/>
        <dbReference type="ChEBI" id="CHEBI:30616"/>
        <dbReference type="ChEBI" id="CHEBI:57986"/>
        <dbReference type="ChEBI" id="CHEBI:58210"/>
        <dbReference type="ChEBI" id="CHEBI:456216"/>
        <dbReference type="EC" id="2.7.1.26"/>
    </reaction>
</comment>
<comment type="catalytic activity">
    <reaction evidence="13 14">
        <text>FMN + ATP + H(+) = FAD + diphosphate</text>
        <dbReference type="Rhea" id="RHEA:17237"/>
        <dbReference type="ChEBI" id="CHEBI:15378"/>
        <dbReference type="ChEBI" id="CHEBI:30616"/>
        <dbReference type="ChEBI" id="CHEBI:33019"/>
        <dbReference type="ChEBI" id="CHEBI:57692"/>
        <dbReference type="ChEBI" id="CHEBI:58210"/>
        <dbReference type="EC" id="2.7.7.2"/>
    </reaction>
</comment>
<feature type="domain" description="Riboflavin kinase" evidence="15">
    <location>
        <begin position="185"/>
        <end position="312"/>
    </location>
</feature>
<name>A0ABW5ZMR2_9BACL</name>
<comment type="pathway">
    <text evidence="2 14">Cofactor biosynthesis; FMN biosynthesis; FMN from riboflavin (ATP route): step 1/1.</text>
</comment>
<dbReference type="Pfam" id="PF06574">
    <property type="entry name" value="FAD_syn"/>
    <property type="match status" value="1"/>
</dbReference>
<dbReference type="EMBL" id="JBHUPG010000036">
    <property type="protein sequence ID" value="MFD2913750.1"/>
    <property type="molecule type" value="Genomic_DNA"/>
</dbReference>
<dbReference type="CDD" id="cd02064">
    <property type="entry name" value="FAD_synthetase_N"/>
    <property type="match status" value="1"/>
</dbReference>
<organism evidence="16 17">
    <name type="scientific">Jeotgalibacillus terrae</name>
    <dbReference type="NCBI Taxonomy" id="587735"/>
    <lineage>
        <taxon>Bacteria</taxon>
        <taxon>Bacillati</taxon>
        <taxon>Bacillota</taxon>
        <taxon>Bacilli</taxon>
        <taxon>Bacillales</taxon>
        <taxon>Caryophanaceae</taxon>
        <taxon>Jeotgalibacillus</taxon>
    </lineage>
</organism>
<dbReference type="NCBIfam" id="NF004162">
    <property type="entry name" value="PRK05627.1-5"/>
    <property type="match status" value="1"/>
</dbReference>
<evidence type="ECO:0000256" key="1">
    <source>
        <dbReference type="ARBA" id="ARBA00004726"/>
    </source>
</evidence>
<comment type="similarity">
    <text evidence="14">Belongs to the ribF family.</text>
</comment>
<evidence type="ECO:0000256" key="10">
    <source>
        <dbReference type="ARBA" id="ARBA00022840"/>
    </source>
</evidence>
<dbReference type="InterPro" id="IPR023465">
    <property type="entry name" value="Riboflavin_kinase_dom_sf"/>
</dbReference>
<evidence type="ECO:0000313" key="16">
    <source>
        <dbReference type="EMBL" id="MFD2913750.1"/>
    </source>
</evidence>
<dbReference type="Gene3D" id="3.40.50.620">
    <property type="entry name" value="HUPs"/>
    <property type="match status" value="1"/>
</dbReference>
<dbReference type="InterPro" id="IPR004821">
    <property type="entry name" value="Cyt_trans-like"/>
</dbReference>
<evidence type="ECO:0000256" key="13">
    <source>
        <dbReference type="ARBA" id="ARBA00049494"/>
    </source>
</evidence>
<evidence type="ECO:0000256" key="11">
    <source>
        <dbReference type="ARBA" id="ARBA00023268"/>
    </source>
</evidence>
<keyword evidence="3 14" id="KW-0285">Flavoprotein</keyword>
<evidence type="ECO:0000256" key="9">
    <source>
        <dbReference type="ARBA" id="ARBA00022827"/>
    </source>
</evidence>
<accession>A0ABW5ZMR2</accession>
<dbReference type="SMART" id="SM00904">
    <property type="entry name" value="Flavokinase"/>
    <property type="match status" value="1"/>
</dbReference>
<keyword evidence="17" id="KW-1185">Reference proteome</keyword>
<evidence type="ECO:0000259" key="15">
    <source>
        <dbReference type="SMART" id="SM00904"/>
    </source>
</evidence>
<dbReference type="PANTHER" id="PTHR22749">
    <property type="entry name" value="RIBOFLAVIN KINASE/FMN ADENYLYLTRANSFERASE"/>
    <property type="match status" value="1"/>
</dbReference>
<keyword evidence="5 14" id="KW-0808">Transferase</keyword>
<keyword evidence="7 14" id="KW-0547">Nucleotide-binding</keyword>
<evidence type="ECO:0000256" key="5">
    <source>
        <dbReference type="ARBA" id="ARBA00022679"/>
    </source>
</evidence>
<dbReference type="PANTHER" id="PTHR22749:SF6">
    <property type="entry name" value="RIBOFLAVIN KINASE"/>
    <property type="match status" value="1"/>
</dbReference>
<keyword evidence="6 14" id="KW-0548">Nucleotidyltransferase</keyword>
<dbReference type="NCBIfam" id="TIGR00083">
    <property type="entry name" value="ribF"/>
    <property type="match status" value="1"/>
</dbReference>